<accession>A0A7R9BZB3</accession>
<organism evidence="3">
    <name type="scientific">Notodromas monacha</name>
    <dbReference type="NCBI Taxonomy" id="399045"/>
    <lineage>
        <taxon>Eukaryota</taxon>
        <taxon>Metazoa</taxon>
        <taxon>Ecdysozoa</taxon>
        <taxon>Arthropoda</taxon>
        <taxon>Crustacea</taxon>
        <taxon>Oligostraca</taxon>
        <taxon>Ostracoda</taxon>
        <taxon>Podocopa</taxon>
        <taxon>Podocopida</taxon>
        <taxon>Cypridocopina</taxon>
        <taxon>Cypridoidea</taxon>
        <taxon>Cyprididae</taxon>
        <taxon>Notodromas</taxon>
    </lineage>
</organism>
<dbReference type="AlphaFoldDB" id="A0A7R9BZB3"/>
<keyword evidence="2" id="KW-1133">Transmembrane helix</keyword>
<keyword evidence="4" id="KW-1185">Reference proteome</keyword>
<reference evidence="3" key="1">
    <citation type="submission" date="2020-11" db="EMBL/GenBank/DDBJ databases">
        <authorList>
            <person name="Tran Van P."/>
        </authorList>
    </citation>
    <scope>NUCLEOTIDE SEQUENCE</scope>
</reference>
<name>A0A7R9BZB3_9CRUS</name>
<feature type="region of interest" description="Disordered" evidence="1">
    <location>
        <begin position="432"/>
        <end position="452"/>
    </location>
</feature>
<dbReference type="Proteomes" id="UP000678499">
    <property type="component" value="Unassembled WGS sequence"/>
</dbReference>
<feature type="compositionally biased region" description="Basic and acidic residues" evidence="1">
    <location>
        <begin position="437"/>
        <end position="452"/>
    </location>
</feature>
<feature type="region of interest" description="Disordered" evidence="1">
    <location>
        <begin position="681"/>
        <end position="701"/>
    </location>
</feature>
<keyword evidence="2" id="KW-0472">Membrane</keyword>
<evidence type="ECO:0000256" key="2">
    <source>
        <dbReference type="SAM" id="Phobius"/>
    </source>
</evidence>
<feature type="transmembrane region" description="Helical" evidence="2">
    <location>
        <begin position="793"/>
        <end position="815"/>
    </location>
</feature>
<dbReference type="EMBL" id="CAJPEX010005215">
    <property type="protein sequence ID" value="CAG0923464.1"/>
    <property type="molecule type" value="Genomic_DNA"/>
</dbReference>
<evidence type="ECO:0000256" key="1">
    <source>
        <dbReference type="SAM" id="MobiDB-lite"/>
    </source>
</evidence>
<proteinExistence type="predicted"/>
<evidence type="ECO:0000313" key="3">
    <source>
        <dbReference type="EMBL" id="CAD7283312.1"/>
    </source>
</evidence>
<feature type="non-terminal residue" evidence="3">
    <location>
        <position position="877"/>
    </location>
</feature>
<sequence>MSLDDGNLVTAPHLVTAPRRVLPLPQPVSRCRLTIPMVVSGFLGYAKTPRWESAYEPPEKTTSPKTDAFLNAADQEDQRTLRHPVIMMTGTGLVCSTGFQNFLEAPRMRAAISTPRNFAYADWAYRSRRRWKNIPPSESSLDERNYEEFYKQKISHTPVKTLEKLSTGEDQDLYMLTSATRVDKALYERRGVILKMLIVVLGDYQRALDDPNRVEVYVPTNSVVYHPQYGTPPASNEWNPNSLIRYNLAILPMSMFPDILPMNAAIAPLDVESGISTVEDQAGVIPDWTFVDYGTYSDIYLEQSEFIGLAACPRILNNSFAGLDPLDAGYCFKKDNVKDCSDTGDAGSPVIMETRQNGTMIRALVGIHQGIQCSNDSTSATEYSSSMSYSAHASFICGYSPQCIIRDPTCNDGTLKCFLQNVLSGMRIKPDASAQLERGKQKGDRANDRKPDSVSRTRNVIVCFGAASCYAGIATFFVFKAGFHVKIKSTKRSTARYNNDDDVRRTWRTAPSTTKRNIQEPVKTDKKMGSFTLVAVTSILLLVLGGHLEACSNVAGTLVCEDVCDVKKPGRFGHAVDFQGTRLDLDCVRYKGLKVVKLFTKTYCKGKTQGMEKVVQPWELCFFKHEKKPVQVQELEENLSLTKEEDKEMIQPTKQTQWEPTRTMAPEVMITTTAVTTKEPLTSKTPTLTQATTTSGPVMTTSLEPTTAKVTTVLAASSAVPAPSWSPIPAVVDPLGTWVPMPSSPMPSTEGSQNLSSILDDLGQFDGFNLTARRPDGTLVQAEFSPLSFWLDILTWVGSALGVGSSLIAGIVCCCRNIKCKVRSKQLDAAEVFARLGWPLLRAWMLRRIRSSRARTIPRNPTPMPAVDTISMDSFHT</sequence>
<keyword evidence="2" id="KW-0812">Transmembrane</keyword>
<gene>
    <name evidence="3" type="ORF">NMOB1V02_LOCUS10929</name>
</gene>
<dbReference type="EMBL" id="OA887252">
    <property type="protein sequence ID" value="CAD7283312.1"/>
    <property type="molecule type" value="Genomic_DNA"/>
</dbReference>
<protein>
    <submittedName>
        <fullName evidence="3">Uncharacterized protein</fullName>
    </submittedName>
</protein>
<evidence type="ECO:0000313" key="4">
    <source>
        <dbReference type="Proteomes" id="UP000678499"/>
    </source>
</evidence>